<accession>A0A6J3KH68</accession>
<feature type="transmembrane region" description="Helical" evidence="1">
    <location>
        <begin position="269"/>
        <end position="291"/>
    </location>
</feature>
<organism evidence="3 4">
    <name type="scientific">Bombus vosnesenskii</name>
    <dbReference type="NCBI Taxonomy" id="207650"/>
    <lineage>
        <taxon>Eukaryota</taxon>
        <taxon>Metazoa</taxon>
        <taxon>Ecdysozoa</taxon>
        <taxon>Arthropoda</taxon>
        <taxon>Hexapoda</taxon>
        <taxon>Insecta</taxon>
        <taxon>Pterygota</taxon>
        <taxon>Neoptera</taxon>
        <taxon>Endopterygota</taxon>
        <taxon>Hymenoptera</taxon>
        <taxon>Apocrita</taxon>
        <taxon>Aculeata</taxon>
        <taxon>Apoidea</taxon>
        <taxon>Anthophila</taxon>
        <taxon>Apidae</taxon>
        <taxon>Bombus</taxon>
        <taxon>Pyrobombus</taxon>
    </lineage>
</organism>
<feature type="signal peptide" evidence="2">
    <location>
        <begin position="1"/>
        <end position="27"/>
    </location>
</feature>
<feature type="chain" id="PRO_5026980030" evidence="2">
    <location>
        <begin position="28"/>
        <end position="316"/>
    </location>
</feature>
<reference evidence="4" key="1">
    <citation type="submission" date="2025-08" db="UniProtKB">
        <authorList>
            <consortium name="RefSeq"/>
        </authorList>
    </citation>
    <scope>IDENTIFICATION</scope>
    <source>
        <tissue evidence="4">Muscle</tissue>
    </source>
</reference>
<keyword evidence="1" id="KW-1133">Transmembrane helix</keyword>
<evidence type="ECO:0000256" key="2">
    <source>
        <dbReference type="SAM" id="SignalP"/>
    </source>
</evidence>
<dbReference type="GeneID" id="117234300"/>
<sequence>MSFFMMQKFHKLILFIWLVSVLTLSISDEIKTDGDTTLTLMLNASFTDGDSKTEHRTLSSPIQFTSESVNSAKTQNKNVATPLVAGEGGPISIISTTEPTFSTNSHKYITNATDSLDVRVNVSTEDDNVPYVKSKKTTSKIVSRKGANSSIETISSNDTKTIIKSLTTTNVHNIGKIDTNMNELKSNITEKHTNTVSNTTVNSTLQVTDVTQQKLPSAAVINNASSVREHKHKPTRTQADSYSDKQAFIDHANSYYSGSRLGMPKKIDYVLPVIVTLIALPVLGGIIFMIYKQGRDCWDKRHYRRMDFLIDGMYND</sequence>
<dbReference type="RefSeq" id="XP_033351269.1">
    <property type="nucleotide sequence ID" value="XM_033495378.1"/>
</dbReference>
<keyword evidence="3" id="KW-1185">Reference proteome</keyword>
<evidence type="ECO:0000256" key="1">
    <source>
        <dbReference type="SAM" id="Phobius"/>
    </source>
</evidence>
<protein>
    <submittedName>
        <fullName evidence="4">Uncharacterized protein LOC117234300</fullName>
    </submittedName>
</protein>
<evidence type="ECO:0000313" key="3">
    <source>
        <dbReference type="Proteomes" id="UP000504631"/>
    </source>
</evidence>
<dbReference type="KEGG" id="bvk:117234300"/>
<name>A0A6J3KH68_9HYME</name>
<proteinExistence type="predicted"/>
<keyword evidence="1" id="KW-0472">Membrane</keyword>
<dbReference type="AlphaFoldDB" id="A0A6J3KH68"/>
<keyword evidence="2" id="KW-0732">Signal</keyword>
<keyword evidence="1" id="KW-0812">Transmembrane</keyword>
<dbReference type="Proteomes" id="UP000504631">
    <property type="component" value="Unplaced"/>
</dbReference>
<gene>
    <name evidence="4" type="primary">LOC117234300</name>
</gene>
<evidence type="ECO:0000313" key="4">
    <source>
        <dbReference type="RefSeq" id="XP_033351269.1"/>
    </source>
</evidence>